<dbReference type="Proteomes" id="UP000318041">
    <property type="component" value="Unassembled WGS sequence"/>
</dbReference>
<gene>
    <name evidence="1" type="ORF">FSA08_09785</name>
</gene>
<name>A0A396EN35_BACFG</name>
<sequence>MIKSCFKRRTSDATKIRRFFCLCKHFCIVVTVSHLSLLRIFCARTKDCVSKDVRFLKHNCIFKTVISDCNTQTYA</sequence>
<dbReference type="EMBL" id="VOHY01000006">
    <property type="protein sequence ID" value="TWV74965.1"/>
    <property type="molecule type" value="Genomic_DNA"/>
</dbReference>
<evidence type="ECO:0000313" key="1">
    <source>
        <dbReference type="EMBL" id="TWV74965.1"/>
    </source>
</evidence>
<organism evidence="1 2">
    <name type="scientific">Bacteroides fragilis</name>
    <dbReference type="NCBI Taxonomy" id="817"/>
    <lineage>
        <taxon>Bacteria</taxon>
        <taxon>Pseudomonadati</taxon>
        <taxon>Bacteroidota</taxon>
        <taxon>Bacteroidia</taxon>
        <taxon>Bacteroidales</taxon>
        <taxon>Bacteroidaceae</taxon>
        <taxon>Bacteroides</taxon>
    </lineage>
</organism>
<protein>
    <submittedName>
        <fullName evidence="1">Uncharacterized protein</fullName>
    </submittedName>
</protein>
<evidence type="ECO:0000313" key="2">
    <source>
        <dbReference type="Proteomes" id="UP000318041"/>
    </source>
</evidence>
<comment type="caution">
    <text evidence="1">The sequence shown here is derived from an EMBL/GenBank/DDBJ whole genome shotgun (WGS) entry which is preliminary data.</text>
</comment>
<dbReference type="AlphaFoldDB" id="A0A396EN35"/>
<proteinExistence type="predicted"/>
<accession>A0A396EN35</accession>
<reference evidence="1 2" key="1">
    <citation type="submission" date="2019-08" db="EMBL/GenBank/DDBJ databases">
        <title>Genome sequencing of Bacteroides fragilis Sample_iSURF_9.</title>
        <authorList>
            <person name="Chandler J.E."/>
            <person name="Ruoff K.L."/>
            <person name="Price C.E."/>
            <person name="Valls R.A."/>
            <person name="O'Toole G.A."/>
        </authorList>
    </citation>
    <scope>NUCLEOTIDE SEQUENCE [LARGE SCALE GENOMIC DNA]</scope>
    <source>
        <strain evidence="1 2">CFPLTA004_1B</strain>
    </source>
</reference>